<reference evidence="3" key="1">
    <citation type="submission" date="2025-08" db="UniProtKB">
        <authorList>
            <consortium name="RefSeq"/>
        </authorList>
    </citation>
    <scope>IDENTIFICATION</scope>
    <source>
        <tissue evidence="3">Thorax and Abdomen</tissue>
    </source>
</reference>
<name>A0ABM3GCI8_NEOLC</name>
<feature type="transmembrane region" description="Helical" evidence="1">
    <location>
        <begin position="12"/>
        <end position="30"/>
    </location>
</feature>
<organism evidence="2 3">
    <name type="scientific">Neodiprion lecontei</name>
    <name type="common">Redheaded pine sawfly</name>
    <dbReference type="NCBI Taxonomy" id="441921"/>
    <lineage>
        <taxon>Eukaryota</taxon>
        <taxon>Metazoa</taxon>
        <taxon>Ecdysozoa</taxon>
        <taxon>Arthropoda</taxon>
        <taxon>Hexapoda</taxon>
        <taxon>Insecta</taxon>
        <taxon>Pterygota</taxon>
        <taxon>Neoptera</taxon>
        <taxon>Endopterygota</taxon>
        <taxon>Hymenoptera</taxon>
        <taxon>Tenthredinoidea</taxon>
        <taxon>Diprionidae</taxon>
        <taxon>Diprioninae</taxon>
        <taxon>Neodiprion</taxon>
    </lineage>
</organism>
<sequence>MRFGGKKKWTRLGQYITANLGWVLSLYSGVHDTTRYQLTSLGIFKPADGVTPFSYLLLCSLYFLLPLLRIGKSGSEQAATLMIPSELLHPTTRVAAVIIEPVSVQMEQYGQGRRIMPPSRSWCTQRRTIVIIAIIILTVLYLVIIGIVFIAPLFVAAAIVASDENLNKYH</sequence>
<evidence type="ECO:0000313" key="3">
    <source>
        <dbReference type="RefSeq" id="XP_046597987.1"/>
    </source>
</evidence>
<accession>A0ABM3GCI8</accession>
<evidence type="ECO:0000256" key="1">
    <source>
        <dbReference type="SAM" id="Phobius"/>
    </source>
</evidence>
<feature type="transmembrane region" description="Helical" evidence="1">
    <location>
        <begin position="129"/>
        <end position="161"/>
    </location>
</feature>
<dbReference type="Proteomes" id="UP000829291">
    <property type="component" value="Chromosome 5"/>
</dbReference>
<protein>
    <submittedName>
        <fullName evidence="3">Uncharacterized protein LOC124294806 isoform X1</fullName>
    </submittedName>
</protein>
<dbReference type="GeneID" id="124294806"/>
<keyword evidence="1" id="KW-0812">Transmembrane</keyword>
<keyword evidence="1" id="KW-1133">Transmembrane helix</keyword>
<dbReference type="RefSeq" id="XP_046597987.1">
    <property type="nucleotide sequence ID" value="XM_046742031.1"/>
</dbReference>
<gene>
    <name evidence="3" type="primary">LOC124294806</name>
</gene>
<evidence type="ECO:0000313" key="2">
    <source>
        <dbReference type="Proteomes" id="UP000829291"/>
    </source>
</evidence>
<keyword evidence="2" id="KW-1185">Reference proteome</keyword>
<keyword evidence="1" id="KW-0472">Membrane</keyword>
<feature type="transmembrane region" description="Helical" evidence="1">
    <location>
        <begin position="50"/>
        <end position="68"/>
    </location>
</feature>
<proteinExistence type="predicted"/>